<dbReference type="PIRSF" id="PIRSF000451">
    <property type="entry name" value="PKS_III"/>
    <property type="match status" value="1"/>
</dbReference>
<dbReference type="EMBL" id="CAJNOV010008696">
    <property type="protein sequence ID" value="CAF1333851.1"/>
    <property type="molecule type" value="Genomic_DNA"/>
</dbReference>
<dbReference type="InterPro" id="IPR012328">
    <property type="entry name" value="Chalcone/stilbene_synt_C"/>
</dbReference>
<keyword evidence="3" id="KW-0012">Acyltransferase</keyword>
<dbReference type="Proteomes" id="UP000663842">
    <property type="component" value="Unassembled WGS sequence"/>
</dbReference>
<evidence type="ECO:0000256" key="1">
    <source>
        <dbReference type="ARBA" id="ARBA00005531"/>
    </source>
</evidence>
<dbReference type="EMBL" id="CAJOBJ010000695">
    <property type="protein sequence ID" value="CAF3838838.1"/>
    <property type="molecule type" value="Genomic_DNA"/>
</dbReference>
<feature type="domain" description="Chalcone/stilbene synthase N-terminal" evidence="4">
    <location>
        <begin position="40"/>
        <end position="259"/>
    </location>
</feature>
<accession>A0A816QE30</accession>
<dbReference type="PANTHER" id="PTHR11877">
    <property type="entry name" value="HYDROXYMETHYLGLUTARYL-COA SYNTHASE"/>
    <property type="match status" value="1"/>
</dbReference>
<evidence type="ECO:0000313" key="7">
    <source>
        <dbReference type="EMBL" id="CAF1570968.1"/>
    </source>
</evidence>
<evidence type="ECO:0000313" key="14">
    <source>
        <dbReference type="EMBL" id="CAF3903734.1"/>
    </source>
</evidence>
<name>A0A816QE30_9BILA</name>
<sequence length="428" mass="48648">MILKLELKQIFLCLAFTIGTSSLAYRIWLSISKKLNFQSRKIKSSKRNVYINGISSCFPSNCYRQTQMRDMFIKNYCSGQTNLISKDLDFIDRVFSAALIETCFVNLPEDHLFIRMKREQYTEYVKKTMLSLSCQSARNAIEHSNGIKTNQITHIVFGTMTATIAAPSMDIFITKELGLNLNVKRLNVESMGCLTGFRLVGLCRDITLEAENNIVLLIVCDIRSALGNQFTPFISNEPIDKSNVIIAALFRDACGAAIFSQKKSINNNNLNVIDHRSAIIENTLELGRLKEFNDSSIHLYLDKQLPYAVFNYLPNVVNKLIDQYKIDKDTCQFAVHTGGPKIIRGIQQCLNLKDEQLCASWYVMINYGNLSGSSNLVVLEHFSRWKYSSIKPDCKNILFPKDFNQYKYVIGLSFGPGIAVECILFQLE</sequence>
<organism evidence="8 17">
    <name type="scientific">Rotaria magnacalcarata</name>
    <dbReference type="NCBI Taxonomy" id="392030"/>
    <lineage>
        <taxon>Eukaryota</taxon>
        <taxon>Metazoa</taxon>
        <taxon>Spiralia</taxon>
        <taxon>Gnathifera</taxon>
        <taxon>Rotifera</taxon>
        <taxon>Eurotatoria</taxon>
        <taxon>Bdelloidea</taxon>
        <taxon>Philodinida</taxon>
        <taxon>Philodinidae</taxon>
        <taxon>Rotaria</taxon>
    </lineage>
</organism>
<keyword evidence="2 3" id="KW-0808">Transferase</keyword>
<reference evidence="8" key="1">
    <citation type="submission" date="2021-02" db="EMBL/GenBank/DDBJ databases">
        <authorList>
            <person name="Nowell W R."/>
        </authorList>
    </citation>
    <scope>NUCLEOTIDE SEQUENCE</scope>
</reference>
<dbReference type="Proteomes" id="UP000681967">
    <property type="component" value="Unassembled WGS sequence"/>
</dbReference>
<feature type="domain" description="Chalcone/stilbene synthase C-terminal" evidence="5">
    <location>
        <begin position="293"/>
        <end position="425"/>
    </location>
</feature>
<dbReference type="GO" id="GO:0030639">
    <property type="term" value="P:polyketide biosynthetic process"/>
    <property type="evidence" value="ECO:0007669"/>
    <property type="project" value="TreeGrafter"/>
</dbReference>
<comment type="similarity">
    <text evidence="1 3">Belongs to the thiolase-like superfamily. Chalcone/stilbene synthases family.</text>
</comment>
<evidence type="ECO:0000259" key="5">
    <source>
        <dbReference type="Pfam" id="PF02797"/>
    </source>
</evidence>
<dbReference type="Proteomes" id="UP000663824">
    <property type="component" value="Unassembled WGS sequence"/>
</dbReference>
<dbReference type="EMBL" id="CAJOBI010001835">
    <property type="protein sequence ID" value="CAF3901678.1"/>
    <property type="molecule type" value="Genomic_DNA"/>
</dbReference>
<evidence type="ECO:0000256" key="3">
    <source>
        <dbReference type="RuleBase" id="RU003633"/>
    </source>
</evidence>
<evidence type="ECO:0000313" key="13">
    <source>
        <dbReference type="EMBL" id="CAF3901678.1"/>
    </source>
</evidence>
<dbReference type="InterPro" id="IPR001099">
    <property type="entry name" value="Chalcone/stilbene_synt_N"/>
</dbReference>
<dbReference type="EMBL" id="CAJOBG010001183">
    <property type="protein sequence ID" value="CAF3903734.1"/>
    <property type="molecule type" value="Genomic_DNA"/>
</dbReference>
<dbReference type="Proteomes" id="UP000663855">
    <property type="component" value="Unassembled WGS sequence"/>
</dbReference>
<dbReference type="SUPFAM" id="SSF53901">
    <property type="entry name" value="Thiolase-like"/>
    <property type="match status" value="2"/>
</dbReference>
<evidence type="ECO:0000259" key="4">
    <source>
        <dbReference type="Pfam" id="PF00195"/>
    </source>
</evidence>
<evidence type="ECO:0000313" key="15">
    <source>
        <dbReference type="EMBL" id="CAF4281673.1"/>
    </source>
</evidence>
<evidence type="ECO:0008006" key="18">
    <source>
        <dbReference type="Google" id="ProtNLM"/>
    </source>
</evidence>
<gene>
    <name evidence="12" type="ORF">BYL167_LOCUS6777</name>
    <name evidence="6" type="ORF">CJN711_LOCUS18566</name>
    <name evidence="11" type="ORF">GIL414_LOCUS3257</name>
    <name evidence="7" type="ORF">KQP761_LOCUS19167</name>
    <name evidence="10" type="ORF">MBJ925_LOCUS25680</name>
    <name evidence="14" type="ORF">OVN521_LOCUS9651</name>
    <name evidence="13" type="ORF">SMN809_LOCUS6669</name>
    <name evidence="15" type="ORF">UXM345_LOCUS32379</name>
    <name evidence="9" type="ORF">WKI299_LOCUS16711</name>
    <name evidence="8" type="ORF">XDN619_LOCUS10294</name>
</gene>
<dbReference type="EMBL" id="CAJOBF010009816">
    <property type="protein sequence ID" value="CAF4281673.1"/>
    <property type="molecule type" value="Genomic_DNA"/>
</dbReference>
<dbReference type="Proteomes" id="UP000663866">
    <property type="component" value="Unassembled WGS sequence"/>
</dbReference>
<dbReference type="AlphaFoldDB" id="A0A816QE30"/>
<evidence type="ECO:0000313" key="11">
    <source>
        <dbReference type="EMBL" id="CAF3838838.1"/>
    </source>
</evidence>
<dbReference type="GO" id="GO:0016747">
    <property type="term" value="F:acyltransferase activity, transferring groups other than amino-acyl groups"/>
    <property type="evidence" value="ECO:0007669"/>
    <property type="project" value="InterPro"/>
</dbReference>
<dbReference type="Gene3D" id="3.40.47.10">
    <property type="match status" value="2"/>
</dbReference>
<dbReference type="Proteomes" id="UP000663856">
    <property type="component" value="Unassembled WGS sequence"/>
</dbReference>
<dbReference type="EMBL" id="CAJNOW010009820">
    <property type="protein sequence ID" value="CAF1570968.1"/>
    <property type="molecule type" value="Genomic_DNA"/>
</dbReference>
<dbReference type="Proteomes" id="UP000663834">
    <property type="component" value="Unassembled WGS sequence"/>
</dbReference>
<dbReference type="Proteomes" id="UP000676336">
    <property type="component" value="Unassembled WGS sequence"/>
</dbReference>
<dbReference type="PANTHER" id="PTHR11877:SF46">
    <property type="entry name" value="TYPE III POLYKETIDE SYNTHASE A"/>
    <property type="match status" value="1"/>
</dbReference>
<dbReference type="Proteomes" id="UP000663887">
    <property type="component" value="Unassembled WGS sequence"/>
</dbReference>
<evidence type="ECO:0000313" key="17">
    <source>
        <dbReference type="Proteomes" id="UP000663887"/>
    </source>
</evidence>
<evidence type="ECO:0000313" key="8">
    <source>
        <dbReference type="EMBL" id="CAF2059307.1"/>
    </source>
</evidence>
<dbReference type="EMBL" id="CAJOBH010001687">
    <property type="protein sequence ID" value="CAF3868343.1"/>
    <property type="molecule type" value="Genomic_DNA"/>
</dbReference>
<dbReference type="OrthoDB" id="329835at2759"/>
<dbReference type="Pfam" id="PF00195">
    <property type="entry name" value="Chal_sti_synt_N"/>
    <property type="match status" value="1"/>
</dbReference>
<evidence type="ECO:0000256" key="2">
    <source>
        <dbReference type="ARBA" id="ARBA00022679"/>
    </source>
</evidence>
<proteinExistence type="inferred from homology"/>
<protein>
    <recommendedName>
        <fullName evidence="18">Chalcone synthase</fullName>
    </recommendedName>
</protein>
<dbReference type="Pfam" id="PF02797">
    <property type="entry name" value="Chal_sti_synt_C"/>
    <property type="match status" value="1"/>
</dbReference>
<evidence type="ECO:0000313" key="10">
    <source>
        <dbReference type="EMBL" id="CAF2119689.1"/>
    </source>
</evidence>
<dbReference type="EMBL" id="CAJNRF010006692">
    <property type="protein sequence ID" value="CAF2083810.1"/>
    <property type="molecule type" value="Genomic_DNA"/>
</dbReference>
<dbReference type="EMBL" id="CAJNRE010013596">
    <property type="protein sequence ID" value="CAF2119689.1"/>
    <property type="molecule type" value="Genomic_DNA"/>
</dbReference>
<evidence type="ECO:0000313" key="12">
    <source>
        <dbReference type="EMBL" id="CAF3868343.1"/>
    </source>
</evidence>
<evidence type="ECO:0000313" key="6">
    <source>
        <dbReference type="EMBL" id="CAF1333851.1"/>
    </source>
</evidence>
<dbReference type="InterPro" id="IPR016039">
    <property type="entry name" value="Thiolase-like"/>
</dbReference>
<dbReference type="EMBL" id="CAJNRG010003671">
    <property type="protein sequence ID" value="CAF2059307.1"/>
    <property type="molecule type" value="Genomic_DNA"/>
</dbReference>
<comment type="caution">
    <text evidence="8">The sequence shown here is derived from an EMBL/GenBank/DDBJ whole genome shotgun (WGS) entry which is preliminary data.</text>
</comment>
<evidence type="ECO:0000313" key="16">
    <source>
        <dbReference type="Proteomes" id="UP000663866"/>
    </source>
</evidence>
<evidence type="ECO:0000313" key="9">
    <source>
        <dbReference type="EMBL" id="CAF2083810.1"/>
    </source>
</evidence>
<dbReference type="InterPro" id="IPR011141">
    <property type="entry name" value="Polyketide_synthase_type-III"/>
</dbReference>
<dbReference type="Proteomes" id="UP000681720">
    <property type="component" value="Unassembled WGS sequence"/>
</dbReference>
<keyword evidence="16" id="KW-1185">Reference proteome</keyword>